<reference evidence="2" key="1">
    <citation type="submission" date="2013-11" db="EMBL/GenBank/DDBJ databases">
        <title>Genome sequence of the fusiform rust pathogen reveals effectors for host alternation and coevolution with pine.</title>
        <authorList>
            <consortium name="DOE Joint Genome Institute"/>
            <person name="Smith K."/>
            <person name="Pendleton A."/>
            <person name="Kubisiak T."/>
            <person name="Anderson C."/>
            <person name="Salamov A."/>
            <person name="Aerts A."/>
            <person name="Riley R."/>
            <person name="Clum A."/>
            <person name="Lindquist E."/>
            <person name="Ence D."/>
            <person name="Campbell M."/>
            <person name="Kronenberg Z."/>
            <person name="Feau N."/>
            <person name="Dhillon B."/>
            <person name="Hamelin R."/>
            <person name="Burleigh J."/>
            <person name="Smith J."/>
            <person name="Yandell M."/>
            <person name="Nelson C."/>
            <person name="Grigoriev I."/>
            <person name="Davis J."/>
        </authorList>
    </citation>
    <scope>NUCLEOTIDE SEQUENCE</scope>
    <source>
        <strain evidence="2">G11</strain>
    </source>
</reference>
<keyword evidence="3" id="KW-1185">Reference proteome</keyword>
<accession>A0A9P6NFI9</accession>
<proteinExistence type="predicted"/>
<name>A0A9P6NFI9_9BASI</name>
<gene>
    <name evidence="2" type="ORF">CROQUDRAFT_661731</name>
</gene>
<evidence type="ECO:0000313" key="2">
    <source>
        <dbReference type="EMBL" id="KAG0143073.1"/>
    </source>
</evidence>
<feature type="region of interest" description="Disordered" evidence="1">
    <location>
        <begin position="1"/>
        <end position="26"/>
    </location>
</feature>
<protein>
    <submittedName>
        <fullName evidence="2">Uncharacterized protein</fullName>
    </submittedName>
</protein>
<sequence length="69" mass="7391">MIKLSCTKSSLHSTDGPTHHHDPQKDTVSVKGFVEVCLRGASGTDAQTWCSVQCTTSVESLEGVPPKLH</sequence>
<evidence type="ECO:0000256" key="1">
    <source>
        <dbReference type="SAM" id="MobiDB-lite"/>
    </source>
</evidence>
<dbReference type="EMBL" id="MU167329">
    <property type="protein sequence ID" value="KAG0143073.1"/>
    <property type="molecule type" value="Genomic_DNA"/>
</dbReference>
<comment type="caution">
    <text evidence="2">The sequence shown here is derived from an EMBL/GenBank/DDBJ whole genome shotgun (WGS) entry which is preliminary data.</text>
</comment>
<feature type="compositionally biased region" description="Polar residues" evidence="1">
    <location>
        <begin position="1"/>
        <end position="16"/>
    </location>
</feature>
<dbReference type="Proteomes" id="UP000886653">
    <property type="component" value="Unassembled WGS sequence"/>
</dbReference>
<organism evidence="2 3">
    <name type="scientific">Cronartium quercuum f. sp. fusiforme G11</name>
    <dbReference type="NCBI Taxonomy" id="708437"/>
    <lineage>
        <taxon>Eukaryota</taxon>
        <taxon>Fungi</taxon>
        <taxon>Dikarya</taxon>
        <taxon>Basidiomycota</taxon>
        <taxon>Pucciniomycotina</taxon>
        <taxon>Pucciniomycetes</taxon>
        <taxon>Pucciniales</taxon>
        <taxon>Coleosporiaceae</taxon>
        <taxon>Cronartium</taxon>
    </lineage>
</organism>
<dbReference type="AlphaFoldDB" id="A0A9P6NFI9"/>
<evidence type="ECO:0000313" key="3">
    <source>
        <dbReference type="Proteomes" id="UP000886653"/>
    </source>
</evidence>